<accession>A0AAV4HE52</accession>
<reference evidence="1 2" key="1">
    <citation type="journal article" date="2021" name="Elife">
        <title>Chloroplast acquisition without the gene transfer in kleptoplastic sea slugs, Plakobranchus ocellatus.</title>
        <authorList>
            <person name="Maeda T."/>
            <person name="Takahashi S."/>
            <person name="Yoshida T."/>
            <person name="Shimamura S."/>
            <person name="Takaki Y."/>
            <person name="Nagai Y."/>
            <person name="Toyoda A."/>
            <person name="Suzuki Y."/>
            <person name="Arimoto A."/>
            <person name="Ishii H."/>
            <person name="Satoh N."/>
            <person name="Nishiyama T."/>
            <person name="Hasebe M."/>
            <person name="Maruyama T."/>
            <person name="Minagawa J."/>
            <person name="Obokata J."/>
            <person name="Shigenobu S."/>
        </authorList>
    </citation>
    <scope>NUCLEOTIDE SEQUENCE [LARGE SCALE GENOMIC DNA]</scope>
</reference>
<comment type="caution">
    <text evidence="1">The sequence shown here is derived from an EMBL/GenBank/DDBJ whole genome shotgun (WGS) entry which is preliminary data.</text>
</comment>
<evidence type="ECO:0000313" key="2">
    <source>
        <dbReference type="Proteomes" id="UP000762676"/>
    </source>
</evidence>
<dbReference type="EMBL" id="BMAT01009005">
    <property type="protein sequence ID" value="GFR96518.1"/>
    <property type="molecule type" value="Genomic_DNA"/>
</dbReference>
<evidence type="ECO:0000313" key="1">
    <source>
        <dbReference type="EMBL" id="GFR96518.1"/>
    </source>
</evidence>
<organism evidence="1 2">
    <name type="scientific">Elysia marginata</name>
    <dbReference type="NCBI Taxonomy" id="1093978"/>
    <lineage>
        <taxon>Eukaryota</taxon>
        <taxon>Metazoa</taxon>
        <taxon>Spiralia</taxon>
        <taxon>Lophotrochozoa</taxon>
        <taxon>Mollusca</taxon>
        <taxon>Gastropoda</taxon>
        <taxon>Heterobranchia</taxon>
        <taxon>Euthyneura</taxon>
        <taxon>Panpulmonata</taxon>
        <taxon>Sacoglossa</taxon>
        <taxon>Placobranchoidea</taxon>
        <taxon>Plakobranchidae</taxon>
        <taxon>Elysia</taxon>
    </lineage>
</organism>
<gene>
    <name evidence="1" type="ORF">ElyMa_004453500</name>
</gene>
<dbReference type="Proteomes" id="UP000762676">
    <property type="component" value="Unassembled WGS sequence"/>
</dbReference>
<sequence length="93" mass="10620">MEEQRIKIHERLGCGQISYQLKTGLWTTILSVEGWAMDNRFILLNRADDRSNLQLHGMENISISTPTLPWTRTILKKSPEELVVATTSHLSSL</sequence>
<dbReference type="AlphaFoldDB" id="A0AAV4HE52"/>
<name>A0AAV4HE52_9GAST</name>
<keyword evidence="2" id="KW-1185">Reference proteome</keyword>
<protein>
    <submittedName>
        <fullName evidence="1">Uncharacterized protein</fullName>
    </submittedName>
</protein>
<proteinExistence type="predicted"/>